<name>A0ABV2AFH9_9EUKA</name>
<keyword evidence="5" id="KW-0733">Signal recognition particle</keyword>
<organism evidence="7 8">
    <name type="scientific">Bonamia ostreae</name>
    <dbReference type="NCBI Taxonomy" id="126728"/>
    <lineage>
        <taxon>Eukaryota</taxon>
        <taxon>Sar</taxon>
        <taxon>Rhizaria</taxon>
        <taxon>Endomyxa</taxon>
        <taxon>Ascetosporea</taxon>
        <taxon>Haplosporida</taxon>
        <taxon>Bonamia</taxon>
    </lineage>
</organism>
<proteinExistence type="inferred from homology"/>
<dbReference type="Gene3D" id="3.30.720.10">
    <property type="entry name" value="Signal recognition particle alu RNA binding heterodimer, srp9/1"/>
    <property type="match status" value="1"/>
</dbReference>
<evidence type="ECO:0000313" key="7">
    <source>
        <dbReference type="EMBL" id="MES1918417.1"/>
    </source>
</evidence>
<evidence type="ECO:0000256" key="3">
    <source>
        <dbReference type="ARBA" id="ARBA00022490"/>
    </source>
</evidence>
<comment type="caution">
    <text evidence="7">The sequence shown here is derived from an EMBL/GenBank/DDBJ whole genome shotgun (WGS) entry which is preliminary data.</text>
</comment>
<dbReference type="InterPro" id="IPR009018">
    <property type="entry name" value="Signal_recog_particle_SRP9/14"/>
</dbReference>
<dbReference type="SUPFAM" id="SSF54762">
    <property type="entry name" value="Signal recognition particle alu RNA binding heterodimer, SRP9/14"/>
    <property type="match status" value="1"/>
</dbReference>
<evidence type="ECO:0000256" key="2">
    <source>
        <dbReference type="ARBA" id="ARBA00010349"/>
    </source>
</evidence>
<keyword evidence="4" id="KW-0694">RNA-binding</keyword>
<evidence type="ECO:0000313" key="8">
    <source>
        <dbReference type="Proteomes" id="UP001439008"/>
    </source>
</evidence>
<keyword evidence="3" id="KW-0963">Cytoplasm</keyword>
<dbReference type="Proteomes" id="UP001439008">
    <property type="component" value="Unassembled WGS sequence"/>
</dbReference>
<evidence type="ECO:0000256" key="4">
    <source>
        <dbReference type="ARBA" id="ARBA00022884"/>
    </source>
</evidence>
<comment type="similarity">
    <text evidence="2">Belongs to the SRP14 family.</text>
</comment>
<accession>A0ABV2AFH9</accession>
<evidence type="ECO:0000256" key="6">
    <source>
        <dbReference type="ARBA" id="ARBA00023274"/>
    </source>
</evidence>
<evidence type="ECO:0000256" key="5">
    <source>
        <dbReference type="ARBA" id="ARBA00023135"/>
    </source>
</evidence>
<dbReference type="Pfam" id="PF02290">
    <property type="entry name" value="SRP14"/>
    <property type="match status" value="1"/>
</dbReference>
<keyword evidence="8" id="KW-1185">Reference proteome</keyword>
<sequence>MVLLDHDKFFDQLAHSFQLANWDGGPQTIKITFKKCKLKLMGKGSPSLKTRGEKRAADSSGTPVLGFFCLVRAQVGSSKTSTEVREADCAVFKERLENMFYYYTEKNFNDK</sequence>
<protein>
    <recommendedName>
        <fullName evidence="9">Signal recognition particle 14 kDa protein</fullName>
    </recommendedName>
</protein>
<dbReference type="InterPro" id="IPR003210">
    <property type="entry name" value="Signal_recog_particle_SRP14"/>
</dbReference>
<reference evidence="7 8" key="1">
    <citation type="journal article" date="2024" name="BMC Biol.">
        <title>Comparative genomics of Ascetosporea gives new insight into the evolutionary basis for animal parasitism in Rhizaria.</title>
        <authorList>
            <person name="Hiltunen Thoren M."/>
            <person name="Onut-Brannstrom I."/>
            <person name="Alfjorden A."/>
            <person name="Peckova H."/>
            <person name="Swords F."/>
            <person name="Hooper C."/>
            <person name="Holzer A.S."/>
            <person name="Bass D."/>
            <person name="Burki F."/>
        </authorList>
    </citation>
    <scope>NUCLEOTIDE SEQUENCE [LARGE SCALE GENOMIC DNA]</scope>
    <source>
        <strain evidence="7">20-A016</strain>
    </source>
</reference>
<gene>
    <name evidence="7" type="ORF">MHBO_000385</name>
</gene>
<evidence type="ECO:0000256" key="1">
    <source>
        <dbReference type="ARBA" id="ARBA00004496"/>
    </source>
</evidence>
<evidence type="ECO:0008006" key="9">
    <source>
        <dbReference type="Google" id="ProtNLM"/>
    </source>
</evidence>
<comment type="subcellular location">
    <subcellularLocation>
        <location evidence="1">Cytoplasm</location>
    </subcellularLocation>
</comment>
<dbReference type="EMBL" id="JBDODL010000059">
    <property type="protein sequence ID" value="MES1918417.1"/>
    <property type="molecule type" value="Genomic_DNA"/>
</dbReference>
<keyword evidence="6" id="KW-0687">Ribonucleoprotein</keyword>